<keyword evidence="1" id="KW-0732">Signal</keyword>
<feature type="signal peptide" evidence="1">
    <location>
        <begin position="1"/>
        <end position="17"/>
    </location>
</feature>
<feature type="chain" id="PRO_5029630090" evidence="1">
    <location>
        <begin position="18"/>
        <end position="75"/>
    </location>
</feature>
<protein>
    <submittedName>
        <fullName evidence="2">Abc transporter c family member</fullName>
    </submittedName>
</protein>
<evidence type="ECO:0000313" key="3">
    <source>
        <dbReference type="Proteomes" id="UP000554482"/>
    </source>
</evidence>
<proteinExistence type="predicted"/>
<organism evidence="2 3">
    <name type="scientific">Thalictrum thalictroides</name>
    <name type="common">Rue-anemone</name>
    <name type="synonym">Anemone thalictroides</name>
    <dbReference type="NCBI Taxonomy" id="46969"/>
    <lineage>
        <taxon>Eukaryota</taxon>
        <taxon>Viridiplantae</taxon>
        <taxon>Streptophyta</taxon>
        <taxon>Embryophyta</taxon>
        <taxon>Tracheophyta</taxon>
        <taxon>Spermatophyta</taxon>
        <taxon>Magnoliopsida</taxon>
        <taxon>Ranunculales</taxon>
        <taxon>Ranunculaceae</taxon>
        <taxon>Thalictroideae</taxon>
        <taxon>Thalictrum</taxon>
    </lineage>
</organism>
<dbReference type="EMBL" id="JABWDY010032814">
    <property type="protein sequence ID" value="KAF5183896.1"/>
    <property type="molecule type" value="Genomic_DNA"/>
</dbReference>
<dbReference type="AlphaFoldDB" id="A0A7J6VFJ3"/>
<dbReference type="Proteomes" id="UP000554482">
    <property type="component" value="Unassembled WGS sequence"/>
</dbReference>
<reference evidence="2 3" key="1">
    <citation type="submission" date="2020-06" db="EMBL/GenBank/DDBJ databases">
        <title>Transcriptomic and genomic resources for Thalictrum thalictroides and T. hernandezii: Facilitating candidate gene discovery in an emerging model plant lineage.</title>
        <authorList>
            <person name="Arias T."/>
            <person name="Riano-Pachon D.M."/>
            <person name="Di Stilio V.S."/>
        </authorList>
    </citation>
    <scope>NUCLEOTIDE SEQUENCE [LARGE SCALE GENOMIC DNA]</scope>
    <source>
        <strain evidence="3">cv. WT478/WT964</strain>
        <tissue evidence="2">Leaves</tissue>
    </source>
</reference>
<keyword evidence="3" id="KW-1185">Reference proteome</keyword>
<accession>A0A7J6VFJ3</accession>
<sequence length="75" mass="8363">MFTFSLMFLISVPQGAIDPGIAGLAVTYGLNLNMLQALVIWNLCNLEYKITDQYTCITSEPPLVIETQRPDGDWP</sequence>
<dbReference type="OrthoDB" id="1923215at2759"/>
<gene>
    <name evidence="2" type="ORF">FRX31_026517</name>
</gene>
<comment type="caution">
    <text evidence="2">The sequence shown here is derived from an EMBL/GenBank/DDBJ whole genome shotgun (WGS) entry which is preliminary data.</text>
</comment>
<evidence type="ECO:0000256" key="1">
    <source>
        <dbReference type="SAM" id="SignalP"/>
    </source>
</evidence>
<name>A0A7J6VFJ3_THATH</name>
<evidence type="ECO:0000313" key="2">
    <source>
        <dbReference type="EMBL" id="KAF5183896.1"/>
    </source>
</evidence>